<dbReference type="Proteomes" id="UP000481360">
    <property type="component" value="Unassembled WGS sequence"/>
</dbReference>
<evidence type="ECO:0000313" key="3">
    <source>
        <dbReference type="EMBL" id="NGY63260.1"/>
    </source>
</evidence>
<dbReference type="EMBL" id="JAAMPJ010000009">
    <property type="protein sequence ID" value="NGY63260.1"/>
    <property type="molecule type" value="Genomic_DNA"/>
</dbReference>
<keyword evidence="4" id="KW-1185">Reference proteome</keyword>
<dbReference type="GO" id="GO:0005975">
    <property type="term" value="P:carbohydrate metabolic process"/>
    <property type="evidence" value="ECO:0007669"/>
    <property type="project" value="InterPro"/>
</dbReference>
<feature type="signal peptide" evidence="1">
    <location>
        <begin position="1"/>
        <end position="22"/>
    </location>
</feature>
<evidence type="ECO:0000313" key="4">
    <source>
        <dbReference type="Proteomes" id="UP000481360"/>
    </source>
</evidence>
<keyword evidence="1" id="KW-0732">Signal</keyword>
<dbReference type="SMART" id="SM00637">
    <property type="entry name" value="CBD_II"/>
    <property type="match status" value="1"/>
</dbReference>
<dbReference type="GO" id="GO:0030247">
    <property type="term" value="F:polysaccharide binding"/>
    <property type="evidence" value="ECO:0007669"/>
    <property type="project" value="UniProtKB-UniRule"/>
</dbReference>
<feature type="domain" description="CBM2" evidence="2">
    <location>
        <begin position="164"/>
        <end position="274"/>
    </location>
</feature>
<dbReference type="Pfam" id="PF00553">
    <property type="entry name" value="CBM_2"/>
    <property type="match status" value="1"/>
</dbReference>
<dbReference type="AlphaFoldDB" id="A0A7C9W4I1"/>
<dbReference type="Gene3D" id="2.60.40.290">
    <property type="match status" value="1"/>
</dbReference>
<evidence type="ECO:0000259" key="2">
    <source>
        <dbReference type="PROSITE" id="PS51173"/>
    </source>
</evidence>
<dbReference type="RefSeq" id="WP_166051461.1">
    <property type="nucleotide sequence ID" value="NZ_JAAMPJ010000009.1"/>
</dbReference>
<protein>
    <recommendedName>
        <fullName evidence="2">CBM2 domain-containing protein</fullName>
    </recommendedName>
</protein>
<comment type="caution">
    <text evidence="3">The sequence shown here is derived from an EMBL/GenBank/DDBJ whole genome shotgun (WGS) entry which is preliminary data.</text>
</comment>
<accession>A0A7C9W4I1</accession>
<dbReference type="SUPFAM" id="SSF50199">
    <property type="entry name" value="Staphylococcal nuclease"/>
    <property type="match status" value="1"/>
</dbReference>
<dbReference type="Gene3D" id="2.40.50.90">
    <property type="match status" value="1"/>
</dbReference>
<dbReference type="PROSITE" id="PS51257">
    <property type="entry name" value="PROKAR_LIPOPROTEIN"/>
    <property type="match status" value="1"/>
</dbReference>
<gene>
    <name evidence="3" type="ORF">G7043_30500</name>
</gene>
<name>A0A7C9W4I1_9PSEU</name>
<reference evidence="3 4" key="1">
    <citation type="submission" date="2020-03" db="EMBL/GenBank/DDBJ databases">
        <title>Isolation and identification of active actinomycetes.</title>
        <authorList>
            <person name="Sun X."/>
        </authorList>
    </citation>
    <scope>NUCLEOTIDE SEQUENCE [LARGE SCALE GENOMIC DNA]</scope>
    <source>
        <strain evidence="3 4">NEAU-D13</strain>
    </source>
</reference>
<dbReference type="PROSITE" id="PS51173">
    <property type="entry name" value="CBM2"/>
    <property type="match status" value="1"/>
</dbReference>
<organism evidence="3 4">
    <name type="scientific">Lentzea alba</name>
    <dbReference type="NCBI Taxonomy" id="2714351"/>
    <lineage>
        <taxon>Bacteria</taxon>
        <taxon>Bacillati</taxon>
        <taxon>Actinomycetota</taxon>
        <taxon>Actinomycetes</taxon>
        <taxon>Pseudonocardiales</taxon>
        <taxon>Pseudonocardiaceae</taxon>
        <taxon>Lentzea</taxon>
    </lineage>
</organism>
<evidence type="ECO:0000256" key="1">
    <source>
        <dbReference type="SAM" id="SignalP"/>
    </source>
</evidence>
<feature type="chain" id="PRO_5028866708" description="CBM2 domain-containing protein" evidence="1">
    <location>
        <begin position="23"/>
        <end position="274"/>
    </location>
</feature>
<dbReference type="InterPro" id="IPR001919">
    <property type="entry name" value="CBD2"/>
</dbReference>
<dbReference type="InterPro" id="IPR035437">
    <property type="entry name" value="SNase_OB-fold_sf"/>
</dbReference>
<dbReference type="InterPro" id="IPR008965">
    <property type="entry name" value="CBM2/CBM3_carb-bd_dom_sf"/>
</dbReference>
<dbReference type="SUPFAM" id="SSF49384">
    <property type="entry name" value="Carbohydrate-binding domain"/>
    <property type="match status" value="1"/>
</dbReference>
<sequence length="274" mass="28927">MKHRCRSIVVAAAVLLATACTADDVTTPDGSTPPSSAAPVAPPTLSDAFVTVRDVLDGRTVLLSDGAQVRVEGLAAPEECWAGAATTFAKKFLQDKAVRIDPVDRVVADASALRLKDGTDYAVMAVRQGIMRTDSPDDRALIDAEAEAAKSELGLWGAPCRGQAKDSPHGCDIRYRLTHQTANGFRAEVTISNTGLSPITAWTLRWTFADGQVVAEARNAVVSQSGSRVSATNVPESATIPVGRSQLVVVTGMQLSDNPAPRSFTLNDQPCTVR</sequence>
<proteinExistence type="predicted"/>
<dbReference type="InterPro" id="IPR012291">
    <property type="entry name" value="CBM2_carb-bd_dom_sf"/>
</dbReference>
<dbReference type="GO" id="GO:0004553">
    <property type="term" value="F:hydrolase activity, hydrolyzing O-glycosyl compounds"/>
    <property type="evidence" value="ECO:0007669"/>
    <property type="project" value="InterPro"/>
</dbReference>